<dbReference type="PIRSF" id="PIRSF009141">
    <property type="entry name" value="UCP009141"/>
    <property type="match status" value="1"/>
</dbReference>
<feature type="transmembrane region" description="Helical" evidence="1">
    <location>
        <begin position="164"/>
        <end position="182"/>
    </location>
</feature>
<reference evidence="2 3" key="1">
    <citation type="submission" date="2016-10" db="EMBL/GenBank/DDBJ databases">
        <authorList>
            <person name="de Groot N.N."/>
        </authorList>
    </citation>
    <scope>NUCLEOTIDE SEQUENCE [LARGE SCALE GENOMIC DNA]</scope>
    <source>
        <strain evidence="2 3">CGMCC 1.9109</strain>
    </source>
</reference>
<keyword evidence="1" id="KW-0812">Transmembrane</keyword>
<evidence type="ECO:0000256" key="1">
    <source>
        <dbReference type="SAM" id="Phobius"/>
    </source>
</evidence>
<dbReference type="STRING" id="637679.GCA_001550055_01402"/>
<proteinExistence type="predicted"/>
<feature type="transmembrane region" description="Helical" evidence="1">
    <location>
        <begin position="12"/>
        <end position="36"/>
    </location>
</feature>
<sequence length="266" mass="31057">MRRGLAELGWFGLMQARACLFGALLIILILLTRYFWPENAMLARYDFLFLAALLIQVLMLRFRLETWDEAKVILVFHIVGTVMELYKTASGSWTYPEDNLIRIAGVPLFSGFMYASVGSYFARVWRLFDFRFTGYPPFWATVILSALIYVNFFTHEFFYDLRHLLFLAVIILFGRTWVYFTVPTGHRRRLPLMFALVCIATVIWGAENFSTFGRIWIYPHQTDGWDFVPASKLGSWFLLMIISGVLVSLVQRPKAEVRLEVRERDV</sequence>
<dbReference type="Proteomes" id="UP000183685">
    <property type="component" value="Unassembled WGS sequence"/>
</dbReference>
<gene>
    <name evidence="2" type="ORF">SAMN04488071_1721</name>
</gene>
<evidence type="ECO:0000313" key="2">
    <source>
        <dbReference type="EMBL" id="SDD93054.1"/>
    </source>
</evidence>
<dbReference type="EMBL" id="FNAK01000003">
    <property type="protein sequence ID" value="SDD93054.1"/>
    <property type="molecule type" value="Genomic_DNA"/>
</dbReference>
<name>A0A1G6YRD0_9PROT</name>
<organism evidence="2 3">
    <name type="scientific">Kordiimonas lacus</name>
    <dbReference type="NCBI Taxonomy" id="637679"/>
    <lineage>
        <taxon>Bacteria</taxon>
        <taxon>Pseudomonadati</taxon>
        <taxon>Pseudomonadota</taxon>
        <taxon>Alphaproteobacteria</taxon>
        <taxon>Kordiimonadales</taxon>
        <taxon>Kordiimonadaceae</taxon>
        <taxon>Kordiimonas</taxon>
    </lineage>
</organism>
<feature type="transmembrane region" description="Helical" evidence="1">
    <location>
        <begin position="101"/>
        <end position="122"/>
    </location>
</feature>
<dbReference type="AlphaFoldDB" id="A0A1G6YRD0"/>
<dbReference type="Pfam" id="PF05675">
    <property type="entry name" value="DUF817"/>
    <property type="match status" value="1"/>
</dbReference>
<protein>
    <submittedName>
        <fullName evidence="2">Uncharacterized membrane protein YoaT, DUF817 family</fullName>
    </submittedName>
</protein>
<feature type="transmembrane region" description="Helical" evidence="1">
    <location>
        <begin position="134"/>
        <end position="152"/>
    </location>
</feature>
<keyword evidence="1" id="KW-1133">Transmembrane helix</keyword>
<dbReference type="InterPro" id="IPR008535">
    <property type="entry name" value="DUF817"/>
</dbReference>
<feature type="transmembrane region" description="Helical" evidence="1">
    <location>
        <begin position="233"/>
        <end position="250"/>
    </location>
</feature>
<keyword evidence="1" id="KW-0472">Membrane</keyword>
<keyword evidence="3" id="KW-1185">Reference proteome</keyword>
<feature type="transmembrane region" description="Helical" evidence="1">
    <location>
        <begin position="72"/>
        <end position="89"/>
    </location>
</feature>
<feature type="transmembrane region" description="Helical" evidence="1">
    <location>
        <begin position="42"/>
        <end position="60"/>
    </location>
</feature>
<feature type="transmembrane region" description="Helical" evidence="1">
    <location>
        <begin position="194"/>
        <end position="213"/>
    </location>
</feature>
<dbReference type="OrthoDB" id="1550598at2"/>
<dbReference type="RefSeq" id="WP_068302908.1">
    <property type="nucleotide sequence ID" value="NZ_FNAK01000003.1"/>
</dbReference>
<evidence type="ECO:0000313" key="3">
    <source>
        <dbReference type="Proteomes" id="UP000183685"/>
    </source>
</evidence>
<accession>A0A1G6YRD0</accession>